<dbReference type="EMBL" id="SLXH01000003">
    <property type="protein sequence ID" value="TCP19811.1"/>
    <property type="molecule type" value="Genomic_DNA"/>
</dbReference>
<dbReference type="PROSITE" id="PS51257">
    <property type="entry name" value="PROKAR_LIPOPROTEIN"/>
    <property type="match status" value="1"/>
</dbReference>
<dbReference type="AlphaFoldDB" id="A0A4R2NEV0"/>
<protein>
    <submittedName>
        <fullName evidence="1">Heme-binding HmuY-like protein</fullName>
    </submittedName>
</protein>
<evidence type="ECO:0000313" key="2">
    <source>
        <dbReference type="Proteomes" id="UP000295182"/>
    </source>
</evidence>
<dbReference type="InterPro" id="IPR025921">
    <property type="entry name" value="HmuY"/>
</dbReference>
<sequence length="425" mass="44228">MTDRSFYLWPTALAAVLLSACGGSGDSPEPPVVPPVSDASKFTEKATWTFELPAAGASLCYDFNAKAQVPGCSGNAWDIQVKSGGRTAELLTNSGPNGSGAGGAFGSPFTHTWAELQTWKSALTDPKGSAIPANLYFPDAAKNVFTGGNMIQSSAFEYGLGGDSDHLLYPNYRVFLVTTQNTLADAVGTAAAPVYALQLLGYYGGAGGTASGHPTFRWLDRTSQQIRTATVDASAGWVYYNLTTAATVPASGDWHVAFNRYTIKLNGGTSGSGKVGGFVGATPAGFYGPDGTTPVVAKFKSAVPADTLADLTSVLATPANAGAWVKDSVSSQLSPAYTGTYPEPLDYGWFSYYPTDAGALAAGLAGQHQLKANPERATLVRSGEGNSYARLHLTRIAYAPVAAGAKPYIGTQTWTLEMDIQPPAP</sequence>
<reference evidence="1 2" key="1">
    <citation type="submission" date="2019-03" db="EMBL/GenBank/DDBJ databases">
        <title>Genomic Encyclopedia of Type Strains, Phase IV (KMG-IV): sequencing the most valuable type-strain genomes for metagenomic binning, comparative biology and taxonomic classification.</title>
        <authorList>
            <person name="Goeker M."/>
        </authorList>
    </citation>
    <scope>NUCLEOTIDE SEQUENCE [LARGE SCALE GENOMIC DNA]</scope>
    <source>
        <strain evidence="1 2">DSM 1837</strain>
    </source>
</reference>
<accession>A0A4R2NEV0</accession>
<dbReference type="Proteomes" id="UP000295182">
    <property type="component" value="Unassembled WGS sequence"/>
</dbReference>
<dbReference type="RefSeq" id="WP_119013912.1">
    <property type="nucleotide sequence ID" value="NZ_QXNC01000024.1"/>
</dbReference>
<organism evidence="1 2">
    <name type="scientific">Simplicispira metamorpha</name>
    <dbReference type="NCBI Taxonomy" id="80881"/>
    <lineage>
        <taxon>Bacteria</taxon>
        <taxon>Pseudomonadati</taxon>
        <taxon>Pseudomonadota</taxon>
        <taxon>Betaproteobacteria</taxon>
        <taxon>Burkholderiales</taxon>
        <taxon>Comamonadaceae</taxon>
        <taxon>Simplicispira</taxon>
    </lineage>
</organism>
<gene>
    <name evidence="1" type="ORF">EV674_10340</name>
</gene>
<proteinExistence type="predicted"/>
<keyword evidence="2" id="KW-1185">Reference proteome</keyword>
<comment type="caution">
    <text evidence="1">The sequence shown here is derived from an EMBL/GenBank/DDBJ whole genome shotgun (WGS) entry which is preliminary data.</text>
</comment>
<dbReference type="Pfam" id="PF14064">
    <property type="entry name" value="HmuY"/>
    <property type="match status" value="1"/>
</dbReference>
<dbReference type="OrthoDB" id="335087at2"/>
<dbReference type="CDD" id="cd12105">
    <property type="entry name" value="HmuY"/>
    <property type="match status" value="1"/>
</dbReference>
<name>A0A4R2NEV0_9BURK</name>
<evidence type="ECO:0000313" key="1">
    <source>
        <dbReference type="EMBL" id="TCP19811.1"/>
    </source>
</evidence>